<protein>
    <submittedName>
        <fullName evidence="2">Rna-directed dna polymerase from mobile element jockey-like</fullName>
    </submittedName>
</protein>
<dbReference type="Proteomes" id="UP001145742">
    <property type="component" value="Unassembled WGS sequence"/>
</dbReference>
<feature type="region of interest" description="Disordered" evidence="1">
    <location>
        <begin position="1"/>
        <end position="27"/>
    </location>
</feature>
<comment type="caution">
    <text evidence="2">The sequence shown here is derived from an EMBL/GenBank/DDBJ whole genome shotgun (WGS) entry which is preliminary data.</text>
</comment>
<organism evidence="2 3">
    <name type="scientific">Willisornis vidua</name>
    <name type="common">Xingu scale-backed antbird</name>
    <dbReference type="NCBI Taxonomy" id="1566151"/>
    <lineage>
        <taxon>Eukaryota</taxon>
        <taxon>Metazoa</taxon>
        <taxon>Chordata</taxon>
        <taxon>Craniata</taxon>
        <taxon>Vertebrata</taxon>
        <taxon>Euteleostomi</taxon>
        <taxon>Archelosauria</taxon>
        <taxon>Archosauria</taxon>
        <taxon>Dinosauria</taxon>
        <taxon>Saurischia</taxon>
        <taxon>Theropoda</taxon>
        <taxon>Coelurosauria</taxon>
        <taxon>Aves</taxon>
        <taxon>Neognathae</taxon>
        <taxon>Neoaves</taxon>
        <taxon>Telluraves</taxon>
        <taxon>Australaves</taxon>
        <taxon>Passeriformes</taxon>
        <taxon>Thamnophilidae</taxon>
        <taxon>Willisornis</taxon>
    </lineage>
</organism>
<sequence>MPWSSSWATGLTPAYGEKPSDLSEDEKNVKKEIFPSFSVTLKQLFIQSPAPGQPSSSDSLGEKIRGSKAQLELKLVSTLGDNKKSFSKYVSSKRQSRNHIDPLLDEDDLLTNRNTDKAEIFNAFFTLVFKTKDGLYGSQNSQLEDHECENNELPVNPDLVRDLLLQLDLCNFMGPDRIHPRVLKELANVIVYDF</sequence>
<keyword evidence="3" id="KW-1185">Reference proteome</keyword>
<evidence type="ECO:0000313" key="3">
    <source>
        <dbReference type="Proteomes" id="UP001145742"/>
    </source>
</evidence>
<reference evidence="2" key="1">
    <citation type="submission" date="2019-10" db="EMBL/GenBank/DDBJ databases">
        <authorList>
            <person name="Soares A.E.R."/>
            <person name="Aleixo A."/>
            <person name="Schneider P."/>
            <person name="Miyaki C.Y."/>
            <person name="Schneider M.P."/>
            <person name="Mello C."/>
            <person name="Vasconcelos A.T.R."/>
        </authorList>
    </citation>
    <scope>NUCLEOTIDE SEQUENCE</scope>
    <source>
        <tissue evidence="2">Muscle</tissue>
    </source>
</reference>
<dbReference type="PANTHER" id="PTHR33395">
    <property type="entry name" value="TRANSCRIPTASE, PUTATIVE-RELATED-RELATED"/>
    <property type="match status" value="1"/>
</dbReference>
<evidence type="ECO:0000256" key="1">
    <source>
        <dbReference type="SAM" id="MobiDB-lite"/>
    </source>
</evidence>
<feature type="compositionally biased region" description="Basic and acidic residues" evidence="1">
    <location>
        <begin position="18"/>
        <end position="27"/>
    </location>
</feature>
<evidence type="ECO:0000313" key="2">
    <source>
        <dbReference type="EMBL" id="KAJ7404783.1"/>
    </source>
</evidence>
<dbReference type="PANTHER" id="PTHR33395:SF22">
    <property type="entry name" value="REVERSE TRANSCRIPTASE DOMAIN-CONTAINING PROTEIN"/>
    <property type="match status" value="1"/>
</dbReference>
<gene>
    <name evidence="2" type="ORF">WISP_143470</name>
</gene>
<proteinExistence type="predicted"/>
<dbReference type="EMBL" id="WHWB01034750">
    <property type="protein sequence ID" value="KAJ7404783.1"/>
    <property type="molecule type" value="Genomic_DNA"/>
</dbReference>
<name>A0ABQ9CLE3_9PASS</name>
<accession>A0ABQ9CLE3</accession>